<dbReference type="PANTHER" id="PTHR43074:SF1">
    <property type="entry name" value="BETA-KETOACYL SYNTHASE FAMILY PROTEIN-RELATED"/>
    <property type="match status" value="1"/>
</dbReference>
<dbReference type="Gene3D" id="3.40.366.10">
    <property type="entry name" value="Malonyl-Coenzyme A Acyl Carrier Protein, domain 2"/>
    <property type="match status" value="1"/>
</dbReference>
<proteinExistence type="predicted"/>
<feature type="compositionally biased region" description="Polar residues" evidence="5">
    <location>
        <begin position="1043"/>
        <end position="1060"/>
    </location>
</feature>
<dbReference type="InterPro" id="IPR052568">
    <property type="entry name" value="PKS-FAS_Synthase"/>
</dbReference>
<dbReference type="InterPro" id="IPR009081">
    <property type="entry name" value="PP-bd_ACP"/>
</dbReference>
<dbReference type="Pfam" id="PF02801">
    <property type="entry name" value="Ketoacyl-synt_C"/>
    <property type="match status" value="1"/>
</dbReference>
<feature type="compositionally biased region" description="Polar residues" evidence="5">
    <location>
        <begin position="1249"/>
        <end position="1278"/>
    </location>
</feature>
<dbReference type="PROSITE" id="PS50075">
    <property type="entry name" value="CARRIER"/>
    <property type="match status" value="2"/>
</dbReference>
<dbReference type="SUPFAM" id="SSF55048">
    <property type="entry name" value="Probable ACP-binding domain of malonyl-CoA ACP transacylase"/>
    <property type="match status" value="1"/>
</dbReference>
<dbReference type="Gene3D" id="3.40.47.10">
    <property type="match status" value="1"/>
</dbReference>
<dbReference type="InterPro" id="IPR004432">
    <property type="entry name" value="Omega_3_polyunsat_FA_synth"/>
</dbReference>
<sequence length="1835" mass="202032">MSAQSFDKSLAQLEEQINNCEKAVKRFIKVKRKMPSKDSMSMNKVNRQLQHNPIAIVGMASIFPQARNIKEYWQNIVDEIDCITDIPDTHWNVEDYYDSNPRTKEDKTYCNKGGFIPSIDFNPMEFGIPPNILEVTDVSQLLSLVVAKEAMEDAGYSEKREFNRENVGVVLGSAALKLGVPLSSRLQYPIWKKALKSSGLSDEDTQKIIEKIQSAYVQWDENAFPGMLSNVISGRIANRFNLGGLNCTVDAACASSLAALKMAIAELVDHRCDMMLTGGVDTDNSVSAYISFSKTPAVSPGDKVKPFDAKSDGMMLGEGLGMIVLKRLSDAERDNDKIYAVIKGIGTSSDGRFKSIYAPRKEGQIKALQRAYEDAGFDPATVNLVEAHGTGTMAGDPTEFASLREYFSEDTSKGQHIALGSVKSQIGHTKAAAGAASLIKTALALHHKVLPPSINVTQPNPKLNIKNSPFYLNTETRPWIRAKGEAPRRAGVSSFGFGGTNYHVVLEEHNSDHKSPYRLHNAPAQILLFEDNHALLVQTCEQTLDKLQSTAGDKHYSELIEASKFKEIPQSSSRIGFVASSLTETCKRLKAAIDLLKNKPSATEWEHPTGIHYRAEGLNLKGKVVALFSGQGSQYLNMGKEVLINFPQLRQLYGYMDSLLLKDNLQPLSEIVFPHPVFGENEKNAQIAALQRTEYAQPAIGMLSAGYYKVLQQAGFKPDFVAGHSFGELTALWASQALSDADYCALVKARGQAMAAPEDPNYDTGAMLAVKEDLGKIESVLKKYPQVKIANLNSPRQVVLAGHTPDIHELQKVLHDSGCAAVVLPVAAAFHTPLIAFAQKAFAIATKSVTFKSPKTPVYTNVTGKQHSTDPKNLQKTLESQLSNSVLFKQEIENIYADGGYCFVEFGPRKILTNLVKDILADKPHMAIALNSSPRKDSDYCLREAVIQLRVAGITLKNLDPYQVAEPVKPAETKKGLNIKLNGSNYVSEKTKQRWEKAISEQHQVQIPAAKPVEAVATKTATVSVDKKTGGQGDRETRGQGENIENFTSSPTSISNNNGNGHKKVVEIKQKEKKKQGDREIKEQENKIESSTPSTPSTPSPAPSPTPQTNSELNMHMQSKPNNIPNYEQVLESLEYVLTQFGQNQNENLQVHSQYLNHQVEYIRTFFRLMEQQNTLFARTDKSETLKPKIIESLERGMVQFHSHQGDTLKVHEQYLQDQVEYTKNFFQHIQQEYEQLVQSEGITEKQAKTSLSVPVTSQIAPQTAEKTANQTTSTNGSTPVVETKPEPKPEPVAATTNQTSQPELENTVSEETEEIEEIEEIPATATTTLVESKPEPISENGHHSKPETSSSELSVSSSVDLSDLDTNLLAITSEKTGYPVEMLEMDMDMEADLGIDSIKRVEIMGALQEMYPDLPKSDNVEELSELRTIGQIVEYLQSLSDRGSNSNIVEIQTAEVEVSQPVADIPAAETTVESVESSAIETIEAQIPTEIVATSTDTSNLGQTMLEITSEKTGYPVEMLEMEMDMEADLGIDSIKRVEIMGALQEAYPDLPKPDNLEEISELRTIGQIVEYLQSLSGGEKKKLQSHTSQPLNEIEGVVRYPAILQPLPEPDFIEFELPEGNIVLITDDGSSTTSELAELLSQSGLKVVVLSFPQSVIPGRSVLPSNIKNIILEDTSEKHLQQQLKAIATNCGSIGAFIHIHPTFNPTSSGVNYSPEEKTIVKQVFFITKHIKKSLKAAAENGHSCFCTVTRLDGAFGLEQKINFSPIAGGLFGLTKTLTWECGQVFCRAIDIHPQIDTQNCVKHIQAELHDPNHLITEVGYGTQGRTTITVNS</sequence>
<evidence type="ECO:0000259" key="7">
    <source>
        <dbReference type="PROSITE" id="PS52004"/>
    </source>
</evidence>
<reference evidence="8 9" key="1">
    <citation type="submission" date="2017-06" db="EMBL/GenBank/DDBJ databases">
        <title>Genome sequencing of cyanobaciteial culture collection at National Institute for Environmental Studies (NIES).</title>
        <authorList>
            <person name="Hirose Y."/>
            <person name="Shimura Y."/>
            <person name="Fujisawa T."/>
            <person name="Nakamura Y."/>
            <person name="Kawachi M."/>
        </authorList>
    </citation>
    <scope>NUCLEOTIDE SEQUENCE [LARGE SCALE GENOMIC DNA]</scope>
    <source>
        <strain evidence="8 9">NIES-267</strain>
    </source>
</reference>
<dbReference type="Pfam" id="PF16197">
    <property type="entry name" value="KAsynt_C_assoc"/>
    <property type="match status" value="1"/>
</dbReference>
<dbReference type="Gene3D" id="1.10.1200.10">
    <property type="entry name" value="ACP-like"/>
    <property type="match status" value="2"/>
</dbReference>
<dbReference type="InterPro" id="IPR032821">
    <property type="entry name" value="PKS_assoc"/>
</dbReference>
<dbReference type="Pfam" id="PF00698">
    <property type="entry name" value="Acyl_transf_1"/>
    <property type="match status" value="1"/>
</dbReference>
<dbReference type="CDD" id="cd00833">
    <property type="entry name" value="PKS"/>
    <property type="match status" value="1"/>
</dbReference>
<feature type="region of interest" description="Disordered" evidence="5">
    <location>
        <begin position="1021"/>
        <end position="1123"/>
    </location>
</feature>
<feature type="region of interest" description="Disordered" evidence="5">
    <location>
        <begin position="1248"/>
        <end position="1360"/>
    </location>
</feature>
<keyword evidence="3" id="KW-0808">Transferase</keyword>
<organism evidence="8 9">
    <name type="scientific">Calothrix parasitica NIES-267</name>
    <dbReference type="NCBI Taxonomy" id="1973488"/>
    <lineage>
        <taxon>Bacteria</taxon>
        <taxon>Bacillati</taxon>
        <taxon>Cyanobacteriota</taxon>
        <taxon>Cyanophyceae</taxon>
        <taxon>Nostocales</taxon>
        <taxon>Calotrichaceae</taxon>
        <taxon>Calothrix</taxon>
    </lineage>
</organism>
<dbReference type="PANTHER" id="PTHR43074">
    <property type="entry name" value="OMEGA-3 POLYUNSATURATED FATTY ACID SYNTHASE PFAB-RELATED"/>
    <property type="match status" value="1"/>
</dbReference>
<dbReference type="Gene3D" id="3.40.50.720">
    <property type="entry name" value="NAD(P)-binding Rossmann-like Domain"/>
    <property type="match status" value="1"/>
</dbReference>
<feature type="domain" description="Ketosynthase family 3 (KS3)" evidence="7">
    <location>
        <begin position="51"/>
        <end position="508"/>
    </location>
</feature>
<dbReference type="SUPFAM" id="SSF47336">
    <property type="entry name" value="ACP-like"/>
    <property type="match status" value="2"/>
</dbReference>
<dbReference type="InterPro" id="IPR014043">
    <property type="entry name" value="Acyl_transferase_dom"/>
</dbReference>
<dbReference type="Proteomes" id="UP000218418">
    <property type="component" value="Chromosome"/>
</dbReference>
<dbReference type="InterPro" id="IPR018201">
    <property type="entry name" value="Ketoacyl_synth_AS"/>
</dbReference>
<feature type="compositionally biased region" description="Basic and acidic residues" evidence="5">
    <location>
        <begin position="1333"/>
        <end position="1347"/>
    </location>
</feature>
<dbReference type="GO" id="GO:0006633">
    <property type="term" value="P:fatty acid biosynthetic process"/>
    <property type="evidence" value="ECO:0007669"/>
    <property type="project" value="InterPro"/>
</dbReference>
<evidence type="ECO:0000256" key="2">
    <source>
        <dbReference type="ARBA" id="ARBA00022553"/>
    </source>
</evidence>
<dbReference type="InterPro" id="IPR016036">
    <property type="entry name" value="Malonyl_transacylase_ACP-bd"/>
</dbReference>
<feature type="compositionally biased region" description="Polar residues" evidence="5">
    <location>
        <begin position="1112"/>
        <end position="1123"/>
    </location>
</feature>
<gene>
    <name evidence="8" type="ORF">NIES267_34690</name>
</gene>
<feature type="compositionally biased region" description="Acidic residues" evidence="5">
    <location>
        <begin position="1309"/>
        <end position="1321"/>
    </location>
</feature>
<keyword evidence="4" id="KW-0175">Coiled coil</keyword>
<dbReference type="SUPFAM" id="SSF52151">
    <property type="entry name" value="FabD/lysophospholipase-like"/>
    <property type="match status" value="1"/>
</dbReference>
<dbReference type="InterPro" id="IPR014030">
    <property type="entry name" value="Ketoacyl_synth_N"/>
</dbReference>
<dbReference type="Pfam" id="PF00109">
    <property type="entry name" value="ketoacyl-synt"/>
    <property type="match status" value="1"/>
</dbReference>
<dbReference type="SUPFAM" id="SSF53901">
    <property type="entry name" value="Thiolase-like"/>
    <property type="match status" value="1"/>
</dbReference>
<evidence type="ECO:0000256" key="5">
    <source>
        <dbReference type="SAM" id="MobiDB-lite"/>
    </source>
</evidence>
<feature type="domain" description="Carrier" evidence="6">
    <location>
        <begin position="1360"/>
        <end position="1441"/>
    </location>
</feature>
<feature type="coiled-coil region" evidence="4">
    <location>
        <begin position="3"/>
        <end position="30"/>
    </location>
</feature>
<feature type="compositionally biased region" description="Low complexity" evidence="5">
    <location>
        <begin position="1348"/>
        <end position="1360"/>
    </location>
</feature>
<feature type="domain" description="Carrier" evidence="6">
    <location>
        <begin position="1497"/>
        <end position="1578"/>
    </location>
</feature>
<dbReference type="Gene3D" id="3.30.70.250">
    <property type="entry name" value="Malonyl-CoA ACP transacylase, ACP-binding"/>
    <property type="match status" value="1"/>
</dbReference>
<dbReference type="PROSITE" id="PS00606">
    <property type="entry name" value="KS3_1"/>
    <property type="match status" value="1"/>
</dbReference>
<dbReference type="Pfam" id="PF00550">
    <property type="entry name" value="PP-binding"/>
    <property type="match status" value="2"/>
</dbReference>
<dbReference type="InterPro" id="IPR016039">
    <property type="entry name" value="Thiolase-like"/>
</dbReference>
<feature type="compositionally biased region" description="Basic and acidic residues" evidence="5">
    <location>
        <begin position="1025"/>
        <end position="1039"/>
    </location>
</feature>
<protein>
    <submittedName>
        <fullName evidence="8">Beta-ketoacyl synthase</fullName>
    </submittedName>
</protein>
<dbReference type="SMART" id="SM00825">
    <property type="entry name" value="PKS_KS"/>
    <property type="match status" value="1"/>
</dbReference>
<dbReference type="SMART" id="SM00827">
    <property type="entry name" value="PKS_AT"/>
    <property type="match status" value="1"/>
</dbReference>
<evidence type="ECO:0000313" key="8">
    <source>
        <dbReference type="EMBL" id="BAY83975.1"/>
    </source>
</evidence>
<dbReference type="InterPro" id="IPR016035">
    <property type="entry name" value="Acyl_Trfase/lysoPLipase"/>
</dbReference>
<evidence type="ECO:0000256" key="3">
    <source>
        <dbReference type="ARBA" id="ARBA00022679"/>
    </source>
</evidence>
<feature type="compositionally biased region" description="Basic and acidic residues" evidence="5">
    <location>
        <begin position="1064"/>
        <end position="1088"/>
    </location>
</feature>
<keyword evidence="1" id="KW-0596">Phosphopantetheine</keyword>
<dbReference type="EMBL" id="AP018227">
    <property type="protein sequence ID" value="BAY83975.1"/>
    <property type="molecule type" value="Genomic_DNA"/>
</dbReference>
<dbReference type="OrthoDB" id="499075at2"/>
<feature type="compositionally biased region" description="Polar residues" evidence="5">
    <location>
        <begin position="1298"/>
        <end position="1308"/>
    </location>
</feature>
<keyword evidence="9" id="KW-1185">Reference proteome</keyword>
<evidence type="ECO:0000256" key="1">
    <source>
        <dbReference type="ARBA" id="ARBA00022450"/>
    </source>
</evidence>
<dbReference type="InterPro" id="IPR001227">
    <property type="entry name" value="Ac_transferase_dom_sf"/>
</dbReference>
<evidence type="ECO:0000256" key="4">
    <source>
        <dbReference type="SAM" id="Coils"/>
    </source>
</evidence>
<dbReference type="InterPro" id="IPR014031">
    <property type="entry name" value="Ketoacyl_synth_C"/>
</dbReference>
<evidence type="ECO:0000259" key="6">
    <source>
        <dbReference type="PROSITE" id="PS50075"/>
    </source>
</evidence>
<dbReference type="InterPro" id="IPR036736">
    <property type="entry name" value="ACP-like_sf"/>
</dbReference>
<name>A0A1Z4LRV2_9CYAN</name>
<evidence type="ECO:0000313" key="9">
    <source>
        <dbReference type="Proteomes" id="UP000218418"/>
    </source>
</evidence>
<dbReference type="NCBIfam" id="TIGR02813">
    <property type="entry name" value="omega_3_PfaA"/>
    <property type="match status" value="1"/>
</dbReference>
<keyword evidence="2" id="KW-0597">Phosphoprotein</keyword>
<feature type="compositionally biased region" description="Pro residues" evidence="5">
    <location>
        <begin position="1096"/>
        <end position="1106"/>
    </location>
</feature>
<accession>A0A1Z4LRV2</accession>
<dbReference type="PROSITE" id="PS52004">
    <property type="entry name" value="KS3_2"/>
    <property type="match status" value="1"/>
</dbReference>
<dbReference type="GO" id="GO:0004315">
    <property type="term" value="F:3-oxoacyl-[acyl-carrier-protein] synthase activity"/>
    <property type="evidence" value="ECO:0007669"/>
    <property type="project" value="InterPro"/>
</dbReference>
<dbReference type="InterPro" id="IPR020841">
    <property type="entry name" value="PKS_Beta-ketoAc_synthase_dom"/>
</dbReference>